<proteinExistence type="predicted"/>
<feature type="domain" description="C2" evidence="1">
    <location>
        <begin position="135"/>
        <end position="257"/>
    </location>
</feature>
<dbReference type="PROSITE" id="PS50004">
    <property type="entry name" value="C2"/>
    <property type="match status" value="1"/>
</dbReference>
<keyword evidence="3" id="KW-1185">Reference proteome</keyword>
<dbReference type="Proteomes" id="UP001149090">
    <property type="component" value="Unassembled WGS sequence"/>
</dbReference>
<dbReference type="GO" id="GO:0071277">
    <property type="term" value="P:cellular response to calcium ion"/>
    <property type="evidence" value="ECO:0007669"/>
    <property type="project" value="TreeGrafter"/>
</dbReference>
<evidence type="ECO:0000313" key="2">
    <source>
        <dbReference type="EMBL" id="KAJ5077695.1"/>
    </source>
</evidence>
<dbReference type="InterPro" id="IPR000008">
    <property type="entry name" value="C2_dom"/>
</dbReference>
<reference evidence="2" key="1">
    <citation type="submission" date="2022-10" db="EMBL/GenBank/DDBJ databases">
        <title>Novel sulphate-reducing endosymbionts in the free-living metamonad Anaeramoeba.</title>
        <authorList>
            <person name="Jerlstrom-Hultqvist J."/>
            <person name="Cepicka I."/>
            <person name="Gallot-Lavallee L."/>
            <person name="Salas-Leiva D."/>
            <person name="Curtis B.A."/>
            <person name="Zahonova K."/>
            <person name="Pipaliya S."/>
            <person name="Dacks J."/>
            <person name="Roger A.J."/>
        </authorList>
    </citation>
    <scope>NUCLEOTIDE SEQUENCE</scope>
    <source>
        <strain evidence="2">BMAN</strain>
    </source>
</reference>
<evidence type="ECO:0000313" key="3">
    <source>
        <dbReference type="Proteomes" id="UP001149090"/>
    </source>
</evidence>
<dbReference type="GO" id="GO:0005886">
    <property type="term" value="C:plasma membrane"/>
    <property type="evidence" value="ECO:0007669"/>
    <property type="project" value="TreeGrafter"/>
</dbReference>
<name>A0A9Q0LS46_ANAIG</name>
<evidence type="ECO:0000259" key="1">
    <source>
        <dbReference type="PROSITE" id="PS50004"/>
    </source>
</evidence>
<gene>
    <name evidence="2" type="ORF">M0811_05794</name>
</gene>
<dbReference type="EMBL" id="JAPDFW010000057">
    <property type="protein sequence ID" value="KAJ5077695.1"/>
    <property type="molecule type" value="Genomic_DNA"/>
</dbReference>
<protein>
    <submittedName>
        <fullName evidence="2">Copine-8</fullName>
    </submittedName>
</protein>
<comment type="caution">
    <text evidence="2">The sequence shown here is derived from an EMBL/GenBank/DDBJ whole genome shotgun (WGS) entry which is preliminary data.</text>
</comment>
<accession>A0A9Q0LS46</accession>
<dbReference type="InterPro" id="IPR035892">
    <property type="entry name" value="C2_domain_sf"/>
</dbReference>
<dbReference type="PANTHER" id="PTHR10857">
    <property type="entry name" value="COPINE"/>
    <property type="match status" value="1"/>
</dbReference>
<dbReference type="CDD" id="cd00030">
    <property type="entry name" value="C2"/>
    <property type="match status" value="1"/>
</dbReference>
<dbReference type="SUPFAM" id="SSF49562">
    <property type="entry name" value="C2 domain (Calcium/lipid-binding domain, CaLB)"/>
    <property type="match status" value="1"/>
</dbReference>
<sequence length="549" mass="64420">MEKIKQKAFLHFQFHDFEINSQTILECHILFYNYETSSWTYFEKNILKPQSNYLVYPQLVEVLIDLRFDQKFQIYLMKGNTEIFGSSVFSLAEIFSEKDQIIEKLFQERKGKINIQISFPNFQPPHFISIPQIPPIEKQIENIHYRFIQELKDVEFQSGNKIIFNANGLKKNSVFGKMKSFLILQKENGDEIGRTGIVEKEINPKWNEMVISIPFDMKSHIYLQCWNSSTKKSSNLIGECKILAEDLYKEGTQFKLINPKKINSKKYDNSGIVSVRSIQPNFRTEQRLLNTRIQFSPPIPFDPNASLFDYILSGFDIQTMFIADFTGFNLDRHSNFHYLLVNKKMNIFSFILHSLVAAISPLNKTKQFPAFYWGNYLTNLSPNKEPFENIEQIETGLNKITSGLKKQTKHQFDYIRVCELACNYPENFNNPNRYLVSIIIIDNLDVDETQMNILRTLFIKASKQPLSIIFIALSQEPNKFKNLQILTNEFNESVLSSSSLHTFQRPFISTYLFSDFFVDQTFSLPNWFKQQFSSLENQVLLFLKQMRTF</sequence>
<dbReference type="Pfam" id="PF00168">
    <property type="entry name" value="C2"/>
    <property type="match status" value="1"/>
</dbReference>
<dbReference type="PANTHER" id="PTHR10857:SF106">
    <property type="entry name" value="C2 DOMAIN-CONTAINING PROTEIN"/>
    <property type="match status" value="1"/>
</dbReference>
<dbReference type="InterPro" id="IPR045052">
    <property type="entry name" value="Copine"/>
</dbReference>
<dbReference type="Gene3D" id="2.60.40.150">
    <property type="entry name" value="C2 domain"/>
    <property type="match status" value="1"/>
</dbReference>
<dbReference type="AlphaFoldDB" id="A0A9Q0LS46"/>
<dbReference type="GO" id="GO:0005544">
    <property type="term" value="F:calcium-dependent phospholipid binding"/>
    <property type="evidence" value="ECO:0007669"/>
    <property type="project" value="InterPro"/>
</dbReference>
<organism evidence="2 3">
    <name type="scientific">Anaeramoeba ignava</name>
    <name type="common">Anaerobic marine amoeba</name>
    <dbReference type="NCBI Taxonomy" id="1746090"/>
    <lineage>
        <taxon>Eukaryota</taxon>
        <taxon>Metamonada</taxon>
        <taxon>Anaeramoebidae</taxon>
        <taxon>Anaeramoeba</taxon>
    </lineage>
</organism>
<dbReference type="SMART" id="SM00239">
    <property type="entry name" value="C2"/>
    <property type="match status" value="1"/>
</dbReference>